<comment type="caution">
    <text evidence="5">The sequence shown here is derived from an EMBL/GenBank/DDBJ whole genome shotgun (WGS) entry which is preliminary data.</text>
</comment>
<gene>
    <name evidence="5" type="ORF">WDZ17_10160</name>
</gene>
<feature type="region of interest" description="Disordered" evidence="1">
    <location>
        <begin position="586"/>
        <end position="615"/>
    </location>
</feature>
<dbReference type="CDD" id="cd01948">
    <property type="entry name" value="EAL"/>
    <property type="match status" value="1"/>
</dbReference>
<dbReference type="InterPro" id="IPR035919">
    <property type="entry name" value="EAL_sf"/>
</dbReference>
<sequence>MEGWGRVPEVATPRMTAAVFGVFFILGAASALSVVVGLEPSPARRQIVVLAVLALLTGAACVGLRNRIGRAVLHAVVSAGTGLIATGVVVVPEPSAALVFAVLLVFIAVDSAVFFAVPAGLVHLAVCVGAGTAALLARGDVAPTQAVALDVALVAVAAVVRILAVRASSASVDPLTGLPNRRGLDQALERAGLAAEREGDGLVVALLDLDGFGAVNDALGHEAGDALLVESARAWRGALPRDVVLARVGGDEFAVLLPGRTAPEAVALLDPLCTDAHRPASGGVAERGRTESASDVIRRADTALYRAKSSGHGRCAVADAELPGRGGSAALARDLAAALREGALDVVYQPVLRAVDGAAPADLDLVGAEALARWHHPEHGPVSPAVFVALAEREGLVGELGAVVLERACRDLRDVPGAVERGLLLTVNVSGLELLDPRYPQHVGEVLARTGWPARLLVLEVTESVVEADSRPALAALRAVAALGVHLAVDDFGTGYSALSRLDDLEARYLKLDSTLTATVHTSPRRARLVRAAAALAQSLDMVVIAEGVEGPEQAQVLGELGCPLLQGYHLGRPGPVEALAGRLRTADDRGRAGSPAVVPLPRRGATTDAGAGAV</sequence>
<evidence type="ECO:0000313" key="5">
    <source>
        <dbReference type="EMBL" id="MEJ5945655.1"/>
    </source>
</evidence>
<dbReference type="SMART" id="SM00052">
    <property type="entry name" value="EAL"/>
    <property type="match status" value="1"/>
</dbReference>
<feature type="compositionally biased region" description="Low complexity" evidence="1">
    <location>
        <begin position="605"/>
        <end position="615"/>
    </location>
</feature>
<dbReference type="InterPro" id="IPR043128">
    <property type="entry name" value="Rev_trsase/Diguanyl_cyclase"/>
</dbReference>
<evidence type="ECO:0000259" key="3">
    <source>
        <dbReference type="PROSITE" id="PS50883"/>
    </source>
</evidence>
<evidence type="ECO:0000313" key="6">
    <source>
        <dbReference type="Proteomes" id="UP001387100"/>
    </source>
</evidence>
<dbReference type="RefSeq" id="WP_339575040.1">
    <property type="nucleotide sequence ID" value="NZ_JBBIAA010000010.1"/>
</dbReference>
<dbReference type="SMART" id="SM00267">
    <property type="entry name" value="GGDEF"/>
    <property type="match status" value="1"/>
</dbReference>
<feature type="domain" description="EAL" evidence="3">
    <location>
        <begin position="328"/>
        <end position="588"/>
    </location>
</feature>
<dbReference type="EC" id="3.1.4.52" evidence="5"/>
<evidence type="ECO:0000256" key="2">
    <source>
        <dbReference type="SAM" id="Phobius"/>
    </source>
</evidence>
<dbReference type="InterPro" id="IPR000160">
    <property type="entry name" value="GGDEF_dom"/>
</dbReference>
<evidence type="ECO:0000256" key="1">
    <source>
        <dbReference type="SAM" id="MobiDB-lite"/>
    </source>
</evidence>
<feature type="transmembrane region" description="Helical" evidence="2">
    <location>
        <begin position="121"/>
        <end position="139"/>
    </location>
</feature>
<dbReference type="PROSITE" id="PS50883">
    <property type="entry name" value="EAL"/>
    <property type="match status" value="1"/>
</dbReference>
<feature type="domain" description="GGDEF" evidence="4">
    <location>
        <begin position="200"/>
        <end position="320"/>
    </location>
</feature>
<keyword evidence="2" id="KW-1133">Transmembrane helix</keyword>
<dbReference type="GO" id="GO:0052621">
    <property type="term" value="F:diguanylate cyclase activity"/>
    <property type="evidence" value="ECO:0007669"/>
    <property type="project" value="UniProtKB-EC"/>
</dbReference>
<dbReference type="EMBL" id="JBBIAA010000010">
    <property type="protein sequence ID" value="MEJ5945655.1"/>
    <property type="molecule type" value="Genomic_DNA"/>
</dbReference>
<dbReference type="InterPro" id="IPR029787">
    <property type="entry name" value="Nucleotide_cyclase"/>
</dbReference>
<dbReference type="Proteomes" id="UP001387100">
    <property type="component" value="Unassembled WGS sequence"/>
</dbReference>
<dbReference type="SUPFAM" id="SSF55073">
    <property type="entry name" value="Nucleotide cyclase"/>
    <property type="match status" value="1"/>
</dbReference>
<dbReference type="Gene3D" id="3.30.70.270">
    <property type="match status" value="1"/>
</dbReference>
<proteinExistence type="predicted"/>
<dbReference type="InterPro" id="IPR001633">
    <property type="entry name" value="EAL_dom"/>
</dbReference>
<dbReference type="PANTHER" id="PTHR33121">
    <property type="entry name" value="CYCLIC DI-GMP PHOSPHODIESTERASE PDEF"/>
    <property type="match status" value="1"/>
</dbReference>
<dbReference type="Pfam" id="PF00563">
    <property type="entry name" value="EAL"/>
    <property type="match status" value="1"/>
</dbReference>
<dbReference type="GO" id="GO:0071111">
    <property type="term" value="F:cyclic-guanylate-specific phosphodiesterase activity"/>
    <property type="evidence" value="ECO:0007669"/>
    <property type="project" value="UniProtKB-EC"/>
</dbReference>
<keyword evidence="5" id="KW-0378">Hydrolase</keyword>
<dbReference type="NCBIfam" id="TIGR00254">
    <property type="entry name" value="GGDEF"/>
    <property type="match status" value="1"/>
</dbReference>
<keyword evidence="2" id="KW-0472">Membrane</keyword>
<keyword evidence="2" id="KW-0812">Transmembrane</keyword>
<dbReference type="Gene3D" id="3.20.20.450">
    <property type="entry name" value="EAL domain"/>
    <property type="match status" value="1"/>
</dbReference>
<keyword evidence="5" id="KW-0548">Nucleotidyltransferase</keyword>
<keyword evidence="6" id="KW-1185">Reference proteome</keyword>
<feature type="transmembrane region" description="Helical" evidence="2">
    <location>
        <begin position="15"/>
        <end position="35"/>
    </location>
</feature>
<evidence type="ECO:0000259" key="4">
    <source>
        <dbReference type="PROSITE" id="PS50887"/>
    </source>
</evidence>
<organism evidence="5 6">
    <name type="scientific">Pseudokineococcus basanitobsidens</name>
    <dbReference type="NCBI Taxonomy" id="1926649"/>
    <lineage>
        <taxon>Bacteria</taxon>
        <taxon>Bacillati</taxon>
        <taxon>Actinomycetota</taxon>
        <taxon>Actinomycetes</taxon>
        <taxon>Kineosporiales</taxon>
        <taxon>Kineosporiaceae</taxon>
        <taxon>Pseudokineococcus</taxon>
    </lineage>
</organism>
<protein>
    <submittedName>
        <fullName evidence="5">Bifunctional diguanylate cyclase/phosphodiesterase</fullName>
        <ecNumber evidence="5">2.7.7.65</ecNumber>
        <ecNumber evidence="5">3.1.4.52</ecNumber>
    </submittedName>
</protein>
<keyword evidence="5" id="KW-0808">Transferase</keyword>
<dbReference type="SUPFAM" id="SSF141868">
    <property type="entry name" value="EAL domain-like"/>
    <property type="match status" value="1"/>
</dbReference>
<reference evidence="5 6" key="1">
    <citation type="journal article" date="2017" name="Int. J. Syst. Evol. Microbiol.">
        <title>Pseudokineococcus basanitobsidens sp. nov., isolated from volcanic rock.</title>
        <authorList>
            <person name="Lee D.W."/>
            <person name="Park M.Y."/>
            <person name="Kim J.J."/>
            <person name="Kim B.S."/>
        </authorList>
    </citation>
    <scope>NUCLEOTIDE SEQUENCE [LARGE SCALE GENOMIC DNA]</scope>
    <source>
        <strain evidence="5 6">DSM 103726</strain>
    </source>
</reference>
<dbReference type="InterPro" id="IPR050706">
    <property type="entry name" value="Cyclic-di-GMP_PDE-like"/>
</dbReference>
<dbReference type="PANTHER" id="PTHR33121:SF70">
    <property type="entry name" value="SIGNALING PROTEIN YKOW"/>
    <property type="match status" value="1"/>
</dbReference>
<dbReference type="Pfam" id="PF00990">
    <property type="entry name" value="GGDEF"/>
    <property type="match status" value="1"/>
</dbReference>
<name>A0ABU8RKN9_9ACTN</name>
<dbReference type="PROSITE" id="PS50887">
    <property type="entry name" value="GGDEF"/>
    <property type="match status" value="1"/>
</dbReference>
<dbReference type="EC" id="2.7.7.65" evidence="5"/>
<dbReference type="CDD" id="cd01949">
    <property type="entry name" value="GGDEF"/>
    <property type="match status" value="1"/>
</dbReference>
<feature type="transmembrane region" description="Helical" evidence="2">
    <location>
        <begin position="47"/>
        <end position="65"/>
    </location>
</feature>
<accession>A0ABU8RKN9</accession>